<feature type="transmembrane region" description="Helical" evidence="7">
    <location>
        <begin position="928"/>
        <end position="948"/>
    </location>
</feature>
<keyword evidence="4" id="KW-0249">Electron transport</keyword>
<evidence type="ECO:0000259" key="9">
    <source>
        <dbReference type="PROSITE" id="PS50939"/>
    </source>
</evidence>
<dbReference type="Gene3D" id="1.20.120.1770">
    <property type="match status" value="1"/>
</dbReference>
<evidence type="ECO:0000313" key="13">
    <source>
        <dbReference type="Proteomes" id="UP000215914"/>
    </source>
</evidence>
<dbReference type="SMART" id="SM00665">
    <property type="entry name" value="B561"/>
    <property type="match status" value="1"/>
</dbReference>
<dbReference type="InterPro" id="IPR005018">
    <property type="entry name" value="DOMON_domain"/>
</dbReference>
<dbReference type="InterPro" id="IPR045879">
    <property type="entry name" value="B561A"/>
</dbReference>
<dbReference type="Pfam" id="PF10517">
    <property type="entry name" value="DM13"/>
    <property type="match status" value="1"/>
</dbReference>
<dbReference type="AlphaFoldDB" id="A0A251TF04"/>
<dbReference type="InterPro" id="IPR006593">
    <property type="entry name" value="Cyt_b561/ferric_Rdtase_TM"/>
</dbReference>
<comment type="subcellular location">
    <subcellularLocation>
        <location evidence="1">Membrane</location>
    </subcellularLocation>
</comment>
<evidence type="ECO:0000256" key="2">
    <source>
        <dbReference type="ARBA" id="ARBA00022448"/>
    </source>
</evidence>
<dbReference type="CDD" id="cd09631">
    <property type="entry name" value="DOMON_DOH"/>
    <property type="match status" value="2"/>
</dbReference>
<dbReference type="InterPro" id="IPR045266">
    <property type="entry name" value="DOH_DOMON"/>
</dbReference>
<proteinExistence type="predicted"/>
<reference evidence="11" key="3">
    <citation type="submission" date="2020-06" db="EMBL/GenBank/DDBJ databases">
        <title>Helianthus annuus Genome sequencing and assembly Release 2.</title>
        <authorList>
            <person name="Gouzy J."/>
            <person name="Langlade N."/>
            <person name="Munos S."/>
        </authorList>
    </citation>
    <scope>NUCLEOTIDE SEQUENCE</scope>
    <source>
        <tissue evidence="11">Leaves</tissue>
    </source>
</reference>
<keyword evidence="5 7" id="KW-1133">Transmembrane helix</keyword>
<feature type="transmembrane region" description="Helical" evidence="7">
    <location>
        <begin position="784"/>
        <end position="808"/>
    </location>
</feature>
<keyword evidence="6 7" id="KW-0472">Membrane</keyword>
<dbReference type="InParanoid" id="A0A251TF04"/>
<keyword evidence="2" id="KW-0813">Transport</keyword>
<dbReference type="FunCoup" id="A0A251TF04">
    <property type="interactions" value="965"/>
</dbReference>
<accession>A0A251TF04</accession>
<evidence type="ECO:0000313" key="12">
    <source>
        <dbReference type="EMBL" id="OTG09464.1"/>
    </source>
</evidence>
<evidence type="ECO:0000259" key="8">
    <source>
        <dbReference type="PROSITE" id="PS50836"/>
    </source>
</evidence>
<reference evidence="11 13" key="1">
    <citation type="journal article" date="2017" name="Nature">
        <title>The sunflower genome provides insights into oil metabolism, flowering and Asterid evolution.</title>
        <authorList>
            <person name="Badouin H."/>
            <person name="Gouzy J."/>
            <person name="Grassa C.J."/>
            <person name="Murat F."/>
            <person name="Staton S.E."/>
            <person name="Cottret L."/>
            <person name="Lelandais-Briere C."/>
            <person name="Owens G.L."/>
            <person name="Carrere S."/>
            <person name="Mayjonade B."/>
            <person name="Legrand L."/>
            <person name="Gill N."/>
            <person name="Kane N.C."/>
            <person name="Bowers J.E."/>
            <person name="Hubner S."/>
            <person name="Bellec A."/>
            <person name="Berard A."/>
            <person name="Berges H."/>
            <person name="Blanchet N."/>
            <person name="Boniface M.C."/>
            <person name="Brunel D."/>
            <person name="Catrice O."/>
            <person name="Chaidir N."/>
            <person name="Claudel C."/>
            <person name="Donnadieu C."/>
            <person name="Faraut T."/>
            <person name="Fievet G."/>
            <person name="Helmstetter N."/>
            <person name="King M."/>
            <person name="Knapp S.J."/>
            <person name="Lai Z."/>
            <person name="Le Paslier M.C."/>
            <person name="Lippi Y."/>
            <person name="Lorenzon L."/>
            <person name="Mandel J.R."/>
            <person name="Marage G."/>
            <person name="Marchand G."/>
            <person name="Marquand E."/>
            <person name="Bret-Mestries E."/>
            <person name="Morien E."/>
            <person name="Nambeesan S."/>
            <person name="Nguyen T."/>
            <person name="Pegot-Espagnet P."/>
            <person name="Pouilly N."/>
            <person name="Raftis F."/>
            <person name="Sallet E."/>
            <person name="Schiex T."/>
            <person name="Thomas J."/>
            <person name="Vandecasteele C."/>
            <person name="Vares D."/>
            <person name="Vear F."/>
            <person name="Vautrin S."/>
            <person name="Crespi M."/>
            <person name="Mangin B."/>
            <person name="Burke J.M."/>
            <person name="Salse J."/>
            <person name="Munos S."/>
            <person name="Vincourt P."/>
            <person name="Rieseberg L.H."/>
            <person name="Langlade N.B."/>
        </authorList>
    </citation>
    <scope>NUCLEOTIDE SEQUENCE [LARGE SCALE GENOMIC DNA]</scope>
    <source>
        <strain evidence="13">cv. SF193</strain>
        <tissue evidence="11">Leaves</tissue>
    </source>
</reference>
<evidence type="ECO:0000256" key="1">
    <source>
        <dbReference type="ARBA" id="ARBA00004370"/>
    </source>
</evidence>
<dbReference type="Pfam" id="PF03351">
    <property type="entry name" value="DOMON"/>
    <property type="match status" value="2"/>
</dbReference>
<feature type="domain" description="Cytochrome b561" evidence="9">
    <location>
        <begin position="751"/>
        <end position="948"/>
    </location>
</feature>
<gene>
    <name evidence="12" type="ORF">HannXRQ_Chr11g0353211</name>
    <name evidence="11" type="ORF">HanXRQr2_Chr11g0519981</name>
</gene>
<evidence type="ECO:0000256" key="5">
    <source>
        <dbReference type="ARBA" id="ARBA00022989"/>
    </source>
</evidence>
<dbReference type="OMA" id="LTHIRCK"/>
<dbReference type="Gramene" id="mRNA:HanXRQr2_Chr11g0519981">
    <property type="protein sequence ID" value="CDS:HanXRQr2_Chr11g0519981.1"/>
    <property type="gene ID" value="HanXRQr2_Chr11g0519981"/>
</dbReference>
<dbReference type="InterPro" id="IPR057443">
    <property type="entry name" value="At5g54830-like"/>
</dbReference>
<evidence type="ECO:0000313" key="11">
    <source>
        <dbReference type="EMBL" id="KAF5784477.1"/>
    </source>
</evidence>
<feature type="domain" description="DOMON" evidence="8">
    <location>
        <begin position="283"/>
        <end position="431"/>
    </location>
</feature>
<dbReference type="PROSITE" id="PS50836">
    <property type="entry name" value="DOMON"/>
    <property type="match status" value="2"/>
</dbReference>
<keyword evidence="13" id="KW-1185">Reference proteome</keyword>
<dbReference type="STRING" id="4232.A0A251TF04"/>
<dbReference type="Proteomes" id="UP000215914">
    <property type="component" value="Chromosome 11"/>
</dbReference>
<reference evidence="12" key="2">
    <citation type="submission" date="2017-02" db="EMBL/GenBank/DDBJ databases">
        <title>Sunflower complete genome.</title>
        <authorList>
            <person name="Langlade N."/>
            <person name="Munos S."/>
        </authorList>
    </citation>
    <scope>NUCLEOTIDE SEQUENCE [LARGE SCALE GENOMIC DNA]</scope>
    <source>
        <tissue evidence="12">Leaves</tissue>
    </source>
</reference>
<evidence type="ECO:0000259" key="10">
    <source>
        <dbReference type="PROSITE" id="PS51549"/>
    </source>
</evidence>
<dbReference type="InterPro" id="IPR019545">
    <property type="entry name" value="DM13_domain"/>
</dbReference>
<feature type="transmembrane region" description="Helical" evidence="7">
    <location>
        <begin position="87"/>
        <end position="115"/>
    </location>
</feature>
<evidence type="ECO:0000256" key="6">
    <source>
        <dbReference type="ARBA" id="ARBA00023136"/>
    </source>
</evidence>
<dbReference type="PANTHER" id="PTHR47281">
    <property type="entry name" value="OS09G0557700 PROTEIN"/>
    <property type="match status" value="1"/>
</dbReference>
<dbReference type="CDD" id="cd08760">
    <property type="entry name" value="Cyt_b561_FRRS1_like"/>
    <property type="match status" value="1"/>
</dbReference>
<dbReference type="PANTHER" id="PTHR47281:SF1">
    <property type="entry name" value="OS09G0557700 PROTEIN"/>
    <property type="match status" value="1"/>
</dbReference>
<sequence>MTQTTLFRGQKQTIHLKKKNENNSHNCKLPFKKFIFFSQWPTSRAAQLRRSQRYDVVSISQSHPSPPLQSLTTPFSNHKKPTSDLKYLIILMANAQSFSLISFHFLIPMISIFSLSVSSRHSIPNCPKTNTSVINFTSEFVMCQHQVRGSFSVINDCAFKVKDFDMINGGSDVYWWGAVGDSYKNLTNGYVISDEKLNATSYKNESFIVKLSKNVTWDDVKVVAVWKKSLESDFGHVVLEEKTDSPTSPAPSPAPSDVKFNGSSVVKVVGEPTMFDNCKVLSDKYRLRWTVRLENNVIDIGLEGAIDIRDYMAFGWADPFKENDHMLGADVAVTGFTEKGHPFVDDYHITKYSECMTNKNGKAEGVCPDTMYVESDDRRERDLVNNTMLVYGHRKDGVSFIRYQRPLKSIDKRYDWNINVKKNMTCIWALGFIKPPDSIRPNYLPENHGKTYGHVHINVSERVNDCLGPLDNKNKQDQELVIADEMEPLVVTSGPGLHYPNPPNPSKVLYINKKESPLLRVERGVPVKFSIQAGHNVAFYITSDPLGGNVTSRNRSETIYAGGPKAHGVKSKPKVLEWAPNRNTPGQVYYQSFFTQKMGWKVQVVDGGLTDMYNNSVLLDDQQVSFFWTLSKKSISIAARGEKKSGYLAIGFGSKMVNSFAYVGWVDANGKGHVKTYWIDGMNAQSLHPTKEHLTYVRCKSERGIITMEFTRPLDPNCDGDKKIECKNIVEPTSPFPIIWAMGAKWSSDHLTQSNMHSVTSNKPVRVSLIYGSAEVEEDLRPVLAVHGFMMFLAWGMFLPCGILAARYMKHVDGDVWFKIHVYTQWSGLTITFLGILFAAAELRGLHINLLHVKIGILTVILGCIQPINAYIRPKKGDVGEEPSPQRIFWEYIHAYCGRLAVFVGVFAIFSGMKHLGDRYDDENVRGLMRALVVWILAGVLTVLYLEYRRKRHLRQRIFGLGNWVLGDDVDEETDLLRRDRIHGVNVDKLALPSERSEIQLEPLST</sequence>
<organism evidence="12 13">
    <name type="scientific">Helianthus annuus</name>
    <name type="common">Common sunflower</name>
    <dbReference type="NCBI Taxonomy" id="4232"/>
    <lineage>
        <taxon>Eukaryota</taxon>
        <taxon>Viridiplantae</taxon>
        <taxon>Streptophyta</taxon>
        <taxon>Embryophyta</taxon>
        <taxon>Tracheophyta</taxon>
        <taxon>Spermatophyta</taxon>
        <taxon>Magnoliopsida</taxon>
        <taxon>eudicotyledons</taxon>
        <taxon>Gunneridae</taxon>
        <taxon>Pentapetalae</taxon>
        <taxon>asterids</taxon>
        <taxon>campanulids</taxon>
        <taxon>Asterales</taxon>
        <taxon>Asteraceae</taxon>
        <taxon>Asteroideae</taxon>
        <taxon>Heliantheae alliance</taxon>
        <taxon>Heliantheae</taxon>
        <taxon>Helianthus</taxon>
    </lineage>
</organism>
<feature type="domain" description="DOMON" evidence="8">
    <location>
        <begin position="622"/>
        <end position="743"/>
    </location>
</feature>
<dbReference type="PROSITE" id="PS51549">
    <property type="entry name" value="DM13"/>
    <property type="match status" value="1"/>
</dbReference>
<keyword evidence="3 7" id="KW-0812">Transmembrane</keyword>
<evidence type="ECO:0000256" key="3">
    <source>
        <dbReference type="ARBA" id="ARBA00022692"/>
    </source>
</evidence>
<evidence type="ECO:0000256" key="4">
    <source>
        <dbReference type="ARBA" id="ARBA00022982"/>
    </source>
</evidence>
<dbReference type="PROSITE" id="PS50939">
    <property type="entry name" value="CYTOCHROME_B561"/>
    <property type="match status" value="1"/>
</dbReference>
<dbReference type="EMBL" id="CM007900">
    <property type="protein sequence ID" value="OTG09464.1"/>
    <property type="molecule type" value="Genomic_DNA"/>
</dbReference>
<feature type="domain" description="DM13" evidence="10">
    <location>
        <begin position="134"/>
        <end position="240"/>
    </location>
</feature>
<dbReference type="SMART" id="SM00686">
    <property type="entry name" value="DM13"/>
    <property type="match status" value="1"/>
</dbReference>
<feature type="transmembrane region" description="Helical" evidence="7">
    <location>
        <begin position="820"/>
        <end position="841"/>
    </location>
</feature>
<protein>
    <submittedName>
        <fullName evidence="11 12">DOMON domain, cytochrome b561/ferric reductase transmembrane, DM13</fullName>
    </submittedName>
</protein>
<dbReference type="EMBL" id="MNCJ02000326">
    <property type="protein sequence ID" value="KAF5784477.1"/>
    <property type="molecule type" value="Genomic_DNA"/>
</dbReference>
<feature type="transmembrane region" description="Helical" evidence="7">
    <location>
        <begin position="853"/>
        <end position="872"/>
    </location>
</feature>
<evidence type="ECO:0000256" key="7">
    <source>
        <dbReference type="SAM" id="Phobius"/>
    </source>
</evidence>
<feature type="transmembrane region" description="Helical" evidence="7">
    <location>
        <begin position="893"/>
        <end position="913"/>
    </location>
</feature>
<dbReference type="SMART" id="SM00664">
    <property type="entry name" value="DoH"/>
    <property type="match status" value="2"/>
</dbReference>
<dbReference type="Pfam" id="PF25489">
    <property type="entry name" value="At5g54830"/>
    <property type="match status" value="1"/>
</dbReference>
<name>A0A251TF04_HELAN</name>
<dbReference type="GO" id="GO:0016020">
    <property type="term" value="C:membrane"/>
    <property type="evidence" value="ECO:0007669"/>
    <property type="project" value="UniProtKB-SubCell"/>
</dbReference>